<organism evidence="1 2">
    <name type="scientific">Fusobacterium equinum</name>
    <dbReference type="NCBI Taxonomy" id="134605"/>
    <lineage>
        <taxon>Bacteria</taxon>
        <taxon>Fusobacteriati</taxon>
        <taxon>Fusobacteriota</taxon>
        <taxon>Fusobacteriia</taxon>
        <taxon>Fusobacteriales</taxon>
        <taxon>Fusobacteriaceae</taxon>
        <taxon>Fusobacterium</taxon>
    </lineage>
</organism>
<reference evidence="2" key="1">
    <citation type="submission" date="2016-01" db="EMBL/GenBank/DDBJ databases">
        <authorList>
            <person name="Mitreva M."/>
            <person name="Pepin K.H."/>
            <person name="Mihindukulasuriya K.A."/>
            <person name="Fulton R."/>
            <person name="Fronick C."/>
            <person name="O'Laughlin M."/>
            <person name="Miner T."/>
            <person name="Herter B."/>
            <person name="Rosa B.A."/>
            <person name="Cordes M."/>
            <person name="Tomlinson C."/>
            <person name="Wollam A."/>
            <person name="Palsikar V.B."/>
            <person name="Mardis E.R."/>
            <person name="Wilson R.K."/>
        </authorList>
    </citation>
    <scope>NUCLEOTIDE SEQUENCE [LARGE SCALE GENOMIC DNA]</scope>
    <source>
        <strain evidence="2">CMW8396</strain>
    </source>
</reference>
<accession>A0A133NAE5</accession>
<evidence type="ECO:0000313" key="2">
    <source>
        <dbReference type="Proteomes" id="UP000070617"/>
    </source>
</evidence>
<protein>
    <submittedName>
        <fullName evidence="1">Uncharacterized protein</fullName>
    </submittedName>
</protein>
<sequence>MDKGLQTELQRYQKALEKTREIRCSMIDVEMSVSVAKQILGIHDWGMFARGEYKNWEEMVNILQKEVKKYPGTLKERDKNFKTLKKAMTLHGMSIKELEEIIGVNCYKIYRVVRGITRDQEIKNKLEKELNVKFLV</sequence>
<dbReference type="EMBL" id="LRPX01000081">
    <property type="protein sequence ID" value="KXA13213.1"/>
    <property type="molecule type" value="Genomic_DNA"/>
</dbReference>
<dbReference type="Proteomes" id="UP000070617">
    <property type="component" value="Unassembled WGS sequence"/>
</dbReference>
<gene>
    <name evidence="1" type="ORF">HMPREF3206_01498</name>
</gene>
<dbReference type="PATRIC" id="fig|134605.3.peg.1481"/>
<evidence type="ECO:0000313" key="1">
    <source>
        <dbReference type="EMBL" id="KXA13213.1"/>
    </source>
</evidence>
<name>A0A133NAE5_9FUSO</name>
<proteinExistence type="predicted"/>
<dbReference type="RefSeq" id="WP_008800934.1">
    <property type="nucleotide sequence ID" value="NZ_KQ956566.1"/>
</dbReference>
<keyword evidence="2" id="KW-1185">Reference proteome</keyword>
<comment type="caution">
    <text evidence="1">The sequence shown here is derived from an EMBL/GenBank/DDBJ whole genome shotgun (WGS) entry which is preliminary data.</text>
</comment>
<dbReference type="AlphaFoldDB" id="A0A133NAE5"/>